<evidence type="ECO:0000313" key="3">
    <source>
        <dbReference type="EMBL" id="EKY22105.1"/>
    </source>
</evidence>
<evidence type="ECO:0000259" key="2">
    <source>
        <dbReference type="Pfam" id="PF00155"/>
    </source>
</evidence>
<dbReference type="SUPFAM" id="SSF53383">
    <property type="entry name" value="PLP-dependent transferases"/>
    <property type="match status" value="1"/>
</dbReference>
<protein>
    <recommendedName>
        <fullName evidence="1">Aminotransferase</fullName>
        <ecNumber evidence="1">2.6.1.-</ecNumber>
    </recommendedName>
</protein>
<dbReference type="OrthoDB" id="9802328at2"/>
<reference evidence="3 4" key="1">
    <citation type="submission" date="2012-05" db="EMBL/GenBank/DDBJ databases">
        <authorList>
            <person name="Weinstock G."/>
            <person name="Sodergren E."/>
            <person name="Lobos E.A."/>
            <person name="Fulton L."/>
            <person name="Fulton R."/>
            <person name="Courtney L."/>
            <person name="Fronick C."/>
            <person name="O'Laughlin M."/>
            <person name="Godfrey J."/>
            <person name="Wilson R.M."/>
            <person name="Miner T."/>
            <person name="Farmer C."/>
            <person name="Delehaunty K."/>
            <person name="Cordes M."/>
            <person name="Minx P."/>
            <person name="Tomlinson C."/>
            <person name="Chen J."/>
            <person name="Wollam A."/>
            <person name="Pepin K.H."/>
            <person name="Bhonagiri V."/>
            <person name="Zhang X."/>
            <person name="Suruliraj S."/>
            <person name="Warren W."/>
            <person name="Mitreva M."/>
            <person name="Mardis E.R."/>
            <person name="Wilson R.K."/>
        </authorList>
    </citation>
    <scope>NUCLEOTIDE SEQUENCE [LARGE SCALE GENOMIC DNA]</scope>
    <source>
        <strain evidence="3 4">DSM 1785</strain>
    </source>
</reference>
<keyword evidence="1 3" id="KW-0808">Transferase</keyword>
<dbReference type="PATRIC" id="fig|545697.3.peg.3358"/>
<evidence type="ECO:0000256" key="1">
    <source>
        <dbReference type="RuleBase" id="RU000481"/>
    </source>
</evidence>
<organism evidence="3 4">
    <name type="scientific">Clostridium celatum DSM 1785</name>
    <dbReference type="NCBI Taxonomy" id="545697"/>
    <lineage>
        <taxon>Bacteria</taxon>
        <taxon>Bacillati</taxon>
        <taxon>Bacillota</taxon>
        <taxon>Clostridia</taxon>
        <taxon>Eubacteriales</taxon>
        <taxon>Clostridiaceae</taxon>
        <taxon>Clostridium</taxon>
    </lineage>
</organism>
<dbReference type="GO" id="GO:0008483">
    <property type="term" value="F:transaminase activity"/>
    <property type="evidence" value="ECO:0007669"/>
    <property type="project" value="UniProtKB-KW"/>
</dbReference>
<dbReference type="Proteomes" id="UP000010420">
    <property type="component" value="Unassembled WGS sequence"/>
</dbReference>
<dbReference type="EMBL" id="AMEZ01000136">
    <property type="protein sequence ID" value="EKY22105.1"/>
    <property type="molecule type" value="Genomic_DNA"/>
</dbReference>
<gene>
    <name evidence="3" type="ORF">HMPREF0216_03435</name>
</gene>
<dbReference type="NCBIfam" id="NF005305">
    <property type="entry name" value="PRK06836.1"/>
    <property type="match status" value="1"/>
</dbReference>
<dbReference type="RefSeq" id="WP_005216374.1">
    <property type="nucleotide sequence ID" value="NZ_KB291716.1"/>
</dbReference>
<dbReference type="PANTHER" id="PTHR42691">
    <property type="entry name" value="ASPARTATE AMINOTRANSFERASE YHDR-RELATED"/>
    <property type="match status" value="1"/>
</dbReference>
<dbReference type="InterPro" id="IPR015424">
    <property type="entry name" value="PyrdxlP-dep_Trfase"/>
</dbReference>
<proteinExistence type="inferred from homology"/>
<dbReference type="STRING" id="545697.HMPREF0216_03435"/>
<feature type="domain" description="Aminotransferase class I/classII large" evidence="2">
    <location>
        <begin position="34"/>
        <end position="385"/>
    </location>
</feature>
<dbReference type="AlphaFoldDB" id="L1Q317"/>
<dbReference type="InterPro" id="IPR004839">
    <property type="entry name" value="Aminotransferase_I/II_large"/>
</dbReference>
<accession>L1Q317</accession>
<sequence>MISENMKDMVSNSSIIRAMFEEGKRLSEIYGEENVFDFSIGNPSVEPPEEIKDKINKILNEEKPNYVHGYMNNSGYLDVREEIAKHLENKHNIKLNFNNIVMTCGAAGGLNIIFKTILNPGDEVIVFAPFFGEYINYVKNYGGTIKVIEADTSTFDMNLNAFKNNITEKTKAVIINSPNNPSGVIYSEESIIKLANILKEKENEYNNDIYLISDEPYREIVYDAVKVPYILKYYYNSFIGYSYSKSLSLPGERIGYIVINPNISDFEETINGLNIANRILGFVNAPSLFQRVIKESLDLEVDVEIYKKNRDLLYNHLISIGFKCIKPQGAFYLFPKSPIEDDVKFCEEAKKYNILAVPGKTFGCPGFIRLSYCISYEKIEKSLQAFTKLMNYIENQYNTRSS</sequence>
<dbReference type="InterPro" id="IPR015422">
    <property type="entry name" value="PyrdxlP-dep_Trfase_small"/>
</dbReference>
<keyword evidence="1 3" id="KW-0032">Aminotransferase</keyword>
<dbReference type="Gene3D" id="3.40.640.10">
    <property type="entry name" value="Type I PLP-dependent aspartate aminotransferase-like (Major domain)"/>
    <property type="match status" value="1"/>
</dbReference>
<dbReference type="EC" id="2.6.1.-" evidence="1"/>
<dbReference type="CDD" id="cd00609">
    <property type="entry name" value="AAT_like"/>
    <property type="match status" value="1"/>
</dbReference>
<dbReference type="PROSITE" id="PS00105">
    <property type="entry name" value="AA_TRANSFER_CLASS_1"/>
    <property type="match status" value="1"/>
</dbReference>
<dbReference type="eggNOG" id="COG0436">
    <property type="taxonomic scope" value="Bacteria"/>
</dbReference>
<dbReference type="GO" id="GO:0030170">
    <property type="term" value="F:pyridoxal phosphate binding"/>
    <property type="evidence" value="ECO:0007669"/>
    <property type="project" value="InterPro"/>
</dbReference>
<dbReference type="Gene3D" id="3.90.1150.10">
    <property type="entry name" value="Aspartate Aminotransferase, domain 1"/>
    <property type="match status" value="2"/>
</dbReference>
<name>L1Q317_9CLOT</name>
<keyword evidence="4" id="KW-1185">Reference proteome</keyword>
<dbReference type="Pfam" id="PF00155">
    <property type="entry name" value="Aminotran_1_2"/>
    <property type="match status" value="1"/>
</dbReference>
<comment type="similarity">
    <text evidence="1">Belongs to the class-I pyridoxal-phosphate-dependent aminotransferase family.</text>
</comment>
<dbReference type="HOGENOM" id="CLU_017584_4_3_9"/>
<dbReference type="PANTHER" id="PTHR42691:SF1">
    <property type="entry name" value="ASPARTATE AMINOTRANSFERASE YHDR-RELATED"/>
    <property type="match status" value="1"/>
</dbReference>
<comment type="cofactor">
    <cofactor evidence="1">
        <name>pyridoxal 5'-phosphate</name>
        <dbReference type="ChEBI" id="CHEBI:597326"/>
    </cofactor>
</comment>
<dbReference type="InterPro" id="IPR015421">
    <property type="entry name" value="PyrdxlP-dep_Trfase_major"/>
</dbReference>
<comment type="caution">
    <text evidence="3">The sequence shown here is derived from an EMBL/GenBank/DDBJ whole genome shotgun (WGS) entry which is preliminary data.</text>
</comment>
<dbReference type="InterPro" id="IPR004838">
    <property type="entry name" value="NHTrfase_class1_PyrdxlP-BS"/>
</dbReference>
<evidence type="ECO:0000313" key="4">
    <source>
        <dbReference type="Proteomes" id="UP000010420"/>
    </source>
</evidence>